<keyword evidence="1" id="KW-1133">Transmembrane helix</keyword>
<name>A0A1L7GY84_LIMFE</name>
<evidence type="ECO:0000313" key="4">
    <source>
        <dbReference type="Proteomes" id="UP000185427"/>
    </source>
</evidence>
<reference evidence="3 4" key="1">
    <citation type="submission" date="2016-12" db="EMBL/GenBank/DDBJ databases">
        <title>Complete Genome Sequence of Lactobacillus fermentum Strain SNUV175, a Probiotic for Treatment of Bacterial Vaginosis.</title>
        <authorList>
            <person name="Lee S."/>
            <person name="You H.J."/>
            <person name="Kwon B."/>
            <person name="Ko G."/>
        </authorList>
    </citation>
    <scope>NUCLEOTIDE SEQUENCE [LARGE SCALE GENOMIC DNA]</scope>
    <source>
        <strain evidence="3 4">SNUV175</strain>
        <plasmid evidence="4">psnu175-4</plasmid>
    </source>
</reference>
<proteinExistence type="predicted"/>
<keyword evidence="1" id="KW-0472">Membrane</keyword>
<evidence type="ECO:0000256" key="2">
    <source>
        <dbReference type="SAM" id="SignalP"/>
    </source>
</evidence>
<evidence type="ECO:0008006" key="5">
    <source>
        <dbReference type="Google" id="ProtNLM"/>
    </source>
</evidence>
<keyword evidence="2" id="KW-0732">Signal</keyword>
<dbReference type="EMBL" id="CP019033">
    <property type="protein sequence ID" value="APU47035.1"/>
    <property type="molecule type" value="Genomic_DNA"/>
</dbReference>
<dbReference type="RefSeq" id="WP_049171253.1">
    <property type="nucleotide sequence ID" value="NZ_CP019033.1"/>
</dbReference>
<feature type="transmembrane region" description="Helical" evidence="1">
    <location>
        <begin position="132"/>
        <end position="152"/>
    </location>
</feature>
<dbReference type="Proteomes" id="UP000185427">
    <property type="component" value="Plasmid pSNU175-4"/>
</dbReference>
<evidence type="ECO:0000313" key="3">
    <source>
        <dbReference type="EMBL" id="APU47035.1"/>
    </source>
</evidence>
<sequence length="171" mass="18895">MKITMNKVLVGLVVGLAFALPLPAQAASDGSLTVDSQTIYDNGRSTNSTQRDYGVKTLWAGEREQRNQAEMKAANQVGAKADQVAFVKHQDTSAAVTKHNDQVLATYVFGGKYTAPKLYTAADQSESWWGQYHQVIEIGLLMTMFLLVGGWLGRQFASYKQMGGFTWQRRP</sequence>
<protein>
    <recommendedName>
        <fullName evidence="5">Secreted protein</fullName>
    </recommendedName>
</protein>
<feature type="chain" id="PRO_5009872790" description="Secreted protein" evidence="2">
    <location>
        <begin position="27"/>
        <end position="171"/>
    </location>
</feature>
<gene>
    <name evidence="3" type="ORF">BUW47_11460</name>
</gene>
<accession>A0A1L7GY84</accession>
<keyword evidence="1" id="KW-0812">Transmembrane</keyword>
<geneLocation type="plasmid" evidence="4">
    <name>psnu175-4</name>
</geneLocation>
<dbReference type="OrthoDB" id="2317233at2"/>
<keyword evidence="3" id="KW-0614">Plasmid</keyword>
<feature type="signal peptide" evidence="2">
    <location>
        <begin position="1"/>
        <end position="26"/>
    </location>
</feature>
<dbReference type="AlphaFoldDB" id="A0A1L7GY84"/>
<evidence type="ECO:0000256" key="1">
    <source>
        <dbReference type="SAM" id="Phobius"/>
    </source>
</evidence>
<organism evidence="3 4">
    <name type="scientific">Limosilactobacillus fermentum</name>
    <name type="common">Lactobacillus fermentum</name>
    <dbReference type="NCBI Taxonomy" id="1613"/>
    <lineage>
        <taxon>Bacteria</taxon>
        <taxon>Bacillati</taxon>
        <taxon>Bacillota</taxon>
        <taxon>Bacilli</taxon>
        <taxon>Lactobacillales</taxon>
        <taxon>Lactobacillaceae</taxon>
        <taxon>Limosilactobacillus</taxon>
    </lineage>
</organism>